<evidence type="ECO:0000313" key="2">
    <source>
        <dbReference type="EMBL" id="PYY71486.1"/>
    </source>
</evidence>
<reference evidence="2 3" key="1">
    <citation type="journal article" date="2018" name="Appl. Microbiol. Biotechnol.">
        <title>Characterization of the caprolactam degradation pathway in Pseudomonas jessenii using mass spectrometry-based proteomics.</title>
        <authorList>
            <person name="Otzen M."/>
            <person name="Palacio C."/>
            <person name="Janssen D.B."/>
        </authorList>
    </citation>
    <scope>NUCLEOTIDE SEQUENCE [LARGE SCALE GENOMIC DNA]</scope>
    <source>
        <strain evidence="2 3">GO3</strain>
    </source>
</reference>
<dbReference type="RefSeq" id="WP_110658325.1">
    <property type="nucleotide sequence ID" value="NZ_PDLL01000041.1"/>
</dbReference>
<accession>A0A2W0EUA3</accession>
<dbReference type="EMBL" id="PDLL01000041">
    <property type="protein sequence ID" value="PYY71486.1"/>
    <property type="molecule type" value="Genomic_DNA"/>
</dbReference>
<dbReference type="OrthoDB" id="7026977at2"/>
<evidence type="ECO:0000313" key="3">
    <source>
        <dbReference type="Proteomes" id="UP000247437"/>
    </source>
</evidence>
<organism evidence="2 3">
    <name type="scientific">Pseudomonas jessenii</name>
    <dbReference type="NCBI Taxonomy" id="77298"/>
    <lineage>
        <taxon>Bacteria</taxon>
        <taxon>Pseudomonadati</taxon>
        <taxon>Pseudomonadota</taxon>
        <taxon>Gammaproteobacteria</taxon>
        <taxon>Pseudomonadales</taxon>
        <taxon>Pseudomonadaceae</taxon>
        <taxon>Pseudomonas</taxon>
    </lineage>
</organism>
<comment type="caution">
    <text evidence="2">The sequence shown here is derived from an EMBL/GenBank/DDBJ whole genome shotgun (WGS) entry which is preliminary data.</text>
</comment>
<dbReference type="Proteomes" id="UP000247437">
    <property type="component" value="Unassembled WGS sequence"/>
</dbReference>
<name>A0A2W0EUA3_PSEJE</name>
<proteinExistence type="predicted"/>
<gene>
    <name evidence="2" type="ORF">CRX42_05910</name>
</gene>
<feature type="region of interest" description="Disordered" evidence="1">
    <location>
        <begin position="54"/>
        <end position="73"/>
    </location>
</feature>
<protein>
    <submittedName>
        <fullName evidence="2">Uncharacterized protein</fullName>
    </submittedName>
</protein>
<evidence type="ECO:0000256" key="1">
    <source>
        <dbReference type="SAM" id="MobiDB-lite"/>
    </source>
</evidence>
<dbReference type="AlphaFoldDB" id="A0A2W0EUA3"/>
<sequence>MNIRNQIARLKQSAGDSQFSNDVQQISQLMDELSAEAAGSGTATGETSLLEILNASTPSNCPTPIPNNPKVTQ</sequence>